<proteinExistence type="predicted"/>
<evidence type="ECO:0000313" key="1">
    <source>
        <dbReference type="EMBL" id="VYU83764.1"/>
    </source>
</evidence>
<dbReference type="AlphaFoldDB" id="A0A6N3I3D9"/>
<accession>A0A6N3I3D9</accession>
<reference evidence="1" key="1">
    <citation type="submission" date="2019-11" db="EMBL/GenBank/DDBJ databases">
        <authorList>
            <person name="Feng L."/>
        </authorList>
    </citation>
    <scope>NUCLEOTIDE SEQUENCE</scope>
    <source>
        <strain evidence="1">ChathewayiLFYP18</strain>
    </source>
</reference>
<organism evidence="1">
    <name type="scientific">Hungatella hathewayi</name>
    <dbReference type="NCBI Taxonomy" id="154046"/>
    <lineage>
        <taxon>Bacteria</taxon>
        <taxon>Bacillati</taxon>
        <taxon>Bacillota</taxon>
        <taxon>Clostridia</taxon>
        <taxon>Lachnospirales</taxon>
        <taxon>Lachnospiraceae</taxon>
        <taxon>Hungatella</taxon>
    </lineage>
</organism>
<dbReference type="EMBL" id="CACRUH010000101">
    <property type="protein sequence ID" value="VYU83764.1"/>
    <property type="molecule type" value="Genomic_DNA"/>
</dbReference>
<sequence>MKFTVLERGMLNFTEPNFCVFGNCGSKIF</sequence>
<gene>
    <name evidence="1" type="ORF">CHLFYP18_04543</name>
</gene>
<name>A0A6N3I3D9_9FIRM</name>
<protein>
    <submittedName>
        <fullName evidence="1">Uncharacterized protein</fullName>
    </submittedName>
</protein>